<evidence type="ECO:0000256" key="1">
    <source>
        <dbReference type="SAM" id="MobiDB-lite"/>
    </source>
</evidence>
<evidence type="ECO:0000313" key="3">
    <source>
        <dbReference type="Proteomes" id="UP000035681"/>
    </source>
</evidence>
<dbReference type="Gene3D" id="2.40.50.40">
    <property type="match status" value="1"/>
</dbReference>
<evidence type="ECO:0000313" key="4">
    <source>
        <dbReference type="WBParaSite" id="TCONS_00001108.p1"/>
    </source>
</evidence>
<feature type="region of interest" description="Disordered" evidence="1">
    <location>
        <begin position="127"/>
        <end position="177"/>
    </location>
</feature>
<feature type="compositionally biased region" description="Low complexity" evidence="1">
    <location>
        <begin position="149"/>
        <end position="160"/>
    </location>
</feature>
<dbReference type="InterPro" id="IPR000953">
    <property type="entry name" value="Chromo/chromo_shadow_dom"/>
</dbReference>
<accession>A0AAF5CSI1</accession>
<feature type="domain" description="Chromo" evidence="2">
    <location>
        <begin position="5"/>
        <end position="63"/>
    </location>
</feature>
<dbReference type="Proteomes" id="UP000035681">
    <property type="component" value="Unplaced"/>
</dbReference>
<feature type="compositionally biased region" description="Low complexity" evidence="1">
    <location>
        <begin position="313"/>
        <end position="327"/>
    </location>
</feature>
<dbReference type="InterPro" id="IPR023780">
    <property type="entry name" value="Chromo_domain"/>
</dbReference>
<dbReference type="GO" id="GO:0000792">
    <property type="term" value="C:heterochromatin"/>
    <property type="evidence" value="ECO:0007669"/>
    <property type="project" value="TreeGrafter"/>
</dbReference>
<evidence type="ECO:0000259" key="2">
    <source>
        <dbReference type="PROSITE" id="PS50013"/>
    </source>
</evidence>
<keyword evidence="3" id="KW-1185">Reference proteome</keyword>
<dbReference type="PANTHER" id="PTHR46860:SF1">
    <property type="entry name" value="CHROMOBOX PROTEIN HOMOLOG 2"/>
    <property type="match status" value="1"/>
</dbReference>
<dbReference type="WBParaSite" id="TCONS_00001108.p1">
    <property type="protein sequence ID" value="TCONS_00001108.p1"/>
    <property type="gene ID" value="XLOC_001039"/>
</dbReference>
<dbReference type="PROSITE" id="PS50013">
    <property type="entry name" value="CHROMO_2"/>
    <property type="match status" value="1"/>
</dbReference>
<dbReference type="GO" id="GO:0035102">
    <property type="term" value="C:PRC1 complex"/>
    <property type="evidence" value="ECO:0007669"/>
    <property type="project" value="InterPro"/>
</dbReference>
<dbReference type="SUPFAM" id="SSF54160">
    <property type="entry name" value="Chromo domain-like"/>
    <property type="match status" value="1"/>
</dbReference>
<feature type="region of interest" description="Disordered" evidence="1">
    <location>
        <begin position="308"/>
        <end position="344"/>
    </location>
</feature>
<feature type="region of interest" description="Disordered" evidence="1">
    <location>
        <begin position="53"/>
        <end position="82"/>
    </location>
</feature>
<sequence length="390" mass="44251">MGDIYIVEKLLNSRVRKNKKEYLVKWKEWGSKHNTWEPEDNILDERLIQEYEDNKKNKKKQKENSSTVKRHSSGVPACTPIPPRKITRRSCINLKYDGNEEIIGNRKSSRKSAVEASAKITNVVKEEKKKIKEIESSDNESDFTDKSESTTTSASNTTDDASIDDENNESSVSCADDEDTLDETLIEESCNKSIQSELEDMPILQKETSIINETTDPRDDEERSDTRKESSFGSNELTIDEDSSSSDEPIIIPPICTNRHSKVIRSRNLSHSSSGTNNDIVKKIVKETNKRNGSEYEFEIKHDKEKKANKNLTNYNDSSSSPTTSESNIDDGSTTVSHDMESSSNLSFQSIITQKFSKDEEPHIFRYNPGEITQFRNEDGELTEAIVLNP</sequence>
<feature type="compositionally biased region" description="Polar residues" evidence="1">
    <location>
        <begin position="330"/>
        <end position="344"/>
    </location>
</feature>
<feature type="region of interest" description="Disordered" evidence="1">
    <location>
        <begin position="194"/>
        <end position="254"/>
    </location>
</feature>
<dbReference type="SMART" id="SM00298">
    <property type="entry name" value="CHROMO"/>
    <property type="match status" value="1"/>
</dbReference>
<protein>
    <submittedName>
        <fullName evidence="4">Chromo domain-containing protein</fullName>
    </submittedName>
</protein>
<dbReference type="InterPro" id="IPR016197">
    <property type="entry name" value="Chromo-like_dom_sf"/>
</dbReference>
<dbReference type="Pfam" id="PF00385">
    <property type="entry name" value="Chromo"/>
    <property type="match status" value="1"/>
</dbReference>
<reference evidence="4" key="1">
    <citation type="submission" date="2024-02" db="UniProtKB">
        <authorList>
            <consortium name="WormBaseParasite"/>
        </authorList>
    </citation>
    <scope>IDENTIFICATION</scope>
</reference>
<dbReference type="AlphaFoldDB" id="A0AAF5CSI1"/>
<organism evidence="3 4">
    <name type="scientific">Strongyloides stercoralis</name>
    <name type="common">Threadworm</name>
    <dbReference type="NCBI Taxonomy" id="6248"/>
    <lineage>
        <taxon>Eukaryota</taxon>
        <taxon>Metazoa</taxon>
        <taxon>Ecdysozoa</taxon>
        <taxon>Nematoda</taxon>
        <taxon>Chromadorea</taxon>
        <taxon>Rhabditida</taxon>
        <taxon>Tylenchina</taxon>
        <taxon>Panagrolaimomorpha</taxon>
        <taxon>Strongyloidoidea</taxon>
        <taxon>Strongyloididae</taxon>
        <taxon>Strongyloides</taxon>
    </lineage>
</organism>
<dbReference type="GO" id="GO:0000122">
    <property type="term" value="P:negative regulation of transcription by RNA polymerase II"/>
    <property type="evidence" value="ECO:0007669"/>
    <property type="project" value="TreeGrafter"/>
</dbReference>
<dbReference type="CDD" id="cd18644">
    <property type="entry name" value="CD_polycomb"/>
    <property type="match status" value="1"/>
</dbReference>
<name>A0AAF5CSI1_STRER</name>
<dbReference type="InterPro" id="IPR042796">
    <property type="entry name" value="CBX2"/>
</dbReference>
<feature type="compositionally biased region" description="Basic and acidic residues" evidence="1">
    <location>
        <begin position="215"/>
        <end position="230"/>
    </location>
</feature>
<dbReference type="PANTHER" id="PTHR46860">
    <property type="entry name" value="CHROMOBOX PROTEIN HOMOLOG 2"/>
    <property type="match status" value="1"/>
</dbReference>
<proteinExistence type="predicted"/>